<dbReference type="VEuPathDB" id="FungiDB:PYU1_G000676"/>
<dbReference type="GO" id="GO:0019287">
    <property type="term" value="P:isopentenyl diphosphate biosynthetic process, mevalonate pathway"/>
    <property type="evidence" value="ECO:0007669"/>
    <property type="project" value="UniProtKB-UniPathway"/>
</dbReference>
<dbReference type="EC" id="2.7.4.2" evidence="3"/>
<dbReference type="Gene3D" id="3.30.70.890">
    <property type="entry name" value="GHMP kinase, C-terminal domain"/>
    <property type="match status" value="1"/>
</dbReference>
<evidence type="ECO:0000256" key="3">
    <source>
        <dbReference type="ARBA" id="ARBA00012958"/>
    </source>
</evidence>
<evidence type="ECO:0000256" key="5">
    <source>
        <dbReference type="ARBA" id="ARBA00022679"/>
    </source>
</evidence>
<feature type="domain" description="GHMP kinase C-terminal" evidence="13">
    <location>
        <begin position="407"/>
        <end position="466"/>
    </location>
</feature>
<evidence type="ECO:0000256" key="6">
    <source>
        <dbReference type="ARBA" id="ARBA00022741"/>
    </source>
</evidence>
<dbReference type="InterPro" id="IPR020568">
    <property type="entry name" value="Ribosomal_Su5_D2-typ_SF"/>
</dbReference>
<dbReference type="InterPro" id="IPR006204">
    <property type="entry name" value="GHMP_kinase_N_dom"/>
</dbReference>
<dbReference type="Proteomes" id="UP000019132">
    <property type="component" value="Unassembled WGS sequence"/>
</dbReference>
<accession>K3W6T5</accession>
<keyword evidence="15" id="KW-1185">Reference proteome</keyword>
<dbReference type="UniPathway" id="UPA00057">
    <property type="reaction ID" value="UER00099"/>
</dbReference>
<dbReference type="GO" id="GO:0005777">
    <property type="term" value="C:peroxisome"/>
    <property type="evidence" value="ECO:0007669"/>
    <property type="project" value="TreeGrafter"/>
</dbReference>
<keyword evidence="11" id="KW-0753">Steroid metabolism</keyword>
<dbReference type="GO" id="GO:0010142">
    <property type="term" value="P:farnesyl diphosphate biosynthetic process, mevalonate pathway"/>
    <property type="evidence" value="ECO:0007669"/>
    <property type="project" value="TreeGrafter"/>
</dbReference>
<comment type="similarity">
    <text evidence="2">Belongs to the GHMP kinase family. Mevalonate kinase subfamily.</text>
</comment>
<dbReference type="GO" id="GO:0006694">
    <property type="term" value="P:steroid biosynthetic process"/>
    <property type="evidence" value="ECO:0007669"/>
    <property type="project" value="UniProtKB-KW"/>
</dbReference>
<dbReference type="PANTHER" id="PTHR31814:SF2">
    <property type="entry name" value="PHOSPHOMEVALONATE KINASE"/>
    <property type="match status" value="1"/>
</dbReference>
<reference evidence="15" key="1">
    <citation type="journal article" date="2010" name="Genome Biol.">
        <title>Genome sequence of the necrotrophic plant pathogen Pythium ultimum reveals original pathogenicity mechanisms and effector repertoire.</title>
        <authorList>
            <person name="Levesque C.A."/>
            <person name="Brouwer H."/>
            <person name="Cano L."/>
            <person name="Hamilton J.P."/>
            <person name="Holt C."/>
            <person name="Huitema E."/>
            <person name="Raffaele S."/>
            <person name="Robideau G.P."/>
            <person name="Thines M."/>
            <person name="Win J."/>
            <person name="Zerillo M.M."/>
            <person name="Beakes G.W."/>
            <person name="Boore J.L."/>
            <person name="Busam D."/>
            <person name="Dumas B."/>
            <person name="Ferriera S."/>
            <person name="Fuerstenberg S.I."/>
            <person name="Gachon C.M."/>
            <person name="Gaulin E."/>
            <person name="Govers F."/>
            <person name="Grenville-Briggs L."/>
            <person name="Horner N."/>
            <person name="Hostetler J."/>
            <person name="Jiang R.H."/>
            <person name="Johnson J."/>
            <person name="Krajaejun T."/>
            <person name="Lin H."/>
            <person name="Meijer H.J."/>
            <person name="Moore B."/>
            <person name="Morris P."/>
            <person name="Phuntmart V."/>
            <person name="Puiu D."/>
            <person name="Shetty J."/>
            <person name="Stajich J.E."/>
            <person name="Tripathy S."/>
            <person name="Wawra S."/>
            <person name="van West P."/>
            <person name="Whitty B.R."/>
            <person name="Coutinho P.M."/>
            <person name="Henrissat B."/>
            <person name="Martin F."/>
            <person name="Thomas P.D."/>
            <person name="Tyler B.M."/>
            <person name="De Vries R.P."/>
            <person name="Kamoun S."/>
            <person name="Yandell M."/>
            <person name="Tisserat N."/>
            <person name="Buell C.R."/>
        </authorList>
    </citation>
    <scope>NUCLEOTIDE SEQUENCE</scope>
    <source>
        <strain evidence="15">DAOM:BR144</strain>
    </source>
</reference>
<evidence type="ECO:0000259" key="12">
    <source>
        <dbReference type="Pfam" id="PF00288"/>
    </source>
</evidence>
<dbReference type="GO" id="GO:0004631">
    <property type="term" value="F:phosphomevalonate kinase activity"/>
    <property type="evidence" value="ECO:0007669"/>
    <property type="project" value="UniProtKB-EC"/>
</dbReference>
<dbReference type="Gene3D" id="3.30.230.10">
    <property type="match status" value="1"/>
</dbReference>
<dbReference type="EnsemblProtists" id="PYU1_T000676">
    <property type="protein sequence ID" value="PYU1_T000676"/>
    <property type="gene ID" value="PYU1_G000676"/>
</dbReference>
<dbReference type="eggNOG" id="KOG4519">
    <property type="taxonomic scope" value="Eukaryota"/>
</dbReference>
<dbReference type="InterPro" id="IPR035102">
    <property type="entry name" value="Phosphomevalonate_kinase"/>
</dbReference>
<dbReference type="STRING" id="431595.K3W6T5"/>
<dbReference type="InterPro" id="IPR036554">
    <property type="entry name" value="GHMP_kinase_C_sf"/>
</dbReference>
<keyword evidence="8" id="KW-0067">ATP-binding</keyword>
<feature type="domain" description="GHMP kinase N-terminal" evidence="12">
    <location>
        <begin position="190"/>
        <end position="262"/>
    </location>
</feature>
<evidence type="ECO:0000313" key="14">
    <source>
        <dbReference type="EnsemblProtists" id="PYU1_T000676"/>
    </source>
</evidence>
<evidence type="ECO:0000256" key="2">
    <source>
        <dbReference type="ARBA" id="ARBA00006495"/>
    </source>
</evidence>
<name>K3W6T5_GLOUD</name>
<keyword evidence="4" id="KW-0444">Lipid biosynthesis</keyword>
<evidence type="ECO:0000256" key="11">
    <source>
        <dbReference type="ARBA" id="ARBA00023221"/>
    </source>
</evidence>
<keyword evidence="6" id="KW-0547">Nucleotide-binding</keyword>
<evidence type="ECO:0000256" key="8">
    <source>
        <dbReference type="ARBA" id="ARBA00022840"/>
    </source>
</evidence>
<dbReference type="Pfam" id="PF00288">
    <property type="entry name" value="GHMP_kinases_N"/>
    <property type="match status" value="1"/>
</dbReference>
<dbReference type="HOGENOM" id="CLU_022059_1_0_1"/>
<dbReference type="SUPFAM" id="SSF54211">
    <property type="entry name" value="Ribosomal protein S5 domain 2-like"/>
    <property type="match status" value="1"/>
</dbReference>
<dbReference type="Pfam" id="PF08544">
    <property type="entry name" value="GHMP_kinases_C"/>
    <property type="match status" value="1"/>
</dbReference>
<dbReference type="InterPro" id="IPR013750">
    <property type="entry name" value="GHMP_kinase_C_dom"/>
</dbReference>
<keyword evidence="10" id="KW-0443">Lipid metabolism</keyword>
<sequence>MASDPDDAVCVSAPGKVLITGGYLVLDAQYSGLVVASTARFYTRVCSVKVSGSPVTEAAASANRSDDIDVRVESPQFGQAVCGKLYRDDKSGTYQFVVSETSDRNAYIEETIVCAMNGIAGLAPRSVAGKVEALHEAASRVHVVLQADNDFYSQVKRLQAANQTLHRRNLASLPKFLPPYMQEQPNGDKVAMKTGLGSSAALVTSLVGALVHYFLPTGTTQSDSLKDNDQRLELIHNLAQLSHCFVQRKIGSGFDVSAACFGSQCYTRFPASLLDAFTSPEALRPEEITQCITDRAKWDIANRVKPFKLPSGFRLIMGDVTAGSHTVSMVRKVLAWQKSQLEQATRVITLLNGYNSLVEQGFTKLHTLFAECDPQTERECRQMANSTFEQWEVLNPVLGSALTSIRESFLMVRRCLREMGELAQVPIEPPEQTELVDATMAIPGVLIAGVPGAGGYDAVFVVALDECVLERIEELWVTWPQTHPTSLICPLLCGDVNEASLQTGLRIHSMGTVTSE</sequence>
<dbReference type="GO" id="GO:0005524">
    <property type="term" value="F:ATP binding"/>
    <property type="evidence" value="ECO:0007669"/>
    <property type="project" value="UniProtKB-KW"/>
</dbReference>
<dbReference type="PIRSF" id="PIRSF017288">
    <property type="entry name" value="PMK_GHMP_euk"/>
    <property type="match status" value="1"/>
</dbReference>
<dbReference type="AlphaFoldDB" id="K3W6T5"/>
<comment type="pathway">
    <text evidence="1">Isoprenoid biosynthesis; isopentenyl diphosphate biosynthesis via mevalonate pathway; isopentenyl diphosphate from (R)-mevalonate: step 2/3.</text>
</comment>
<keyword evidence="9" id="KW-0752">Steroid biosynthesis</keyword>
<reference evidence="15" key="2">
    <citation type="submission" date="2010-04" db="EMBL/GenBank/DDBJ databases">
        <authorList>
            <person name="Buell R."/>
            <person name="Hamilton J."/>
            <person name="Hostetler J."/>
        </authorList>
    </citation>
    <scope>NUCLEOTIDE SEQUENCE [LARGE SCALE GENOMIC DNA]</scope>
    <source>
        <strain evidence="15">DAOM:BR144</strain>
    </source>
</reference>
<dbReference type="OMA" id="LVIHRTM"/>
<keyword evidence="5" id="KW-0808">Transferase</keyword>
<evidence type="ECO:0000256" key="7">
    <source>
        <dbReference type="ARBA" id="ARBA00022777"/>
    </source>
</evidence>
<organism evidence="14 15">
    <name type="scientific">Globisporangium ultimum (strain ATCC 200006 / CBS 805.95 / DAOM BR144)</name>
    <name type="common">Pythium ultimum</name>
    <dbReference type="NCBI Taxonomy" id="431595"/>
    <lineage>
        <taxon>Eukaryota</taxon>
        <taxon>Sar</taxon>
        <taxon>Stramenopiles</taxon>
        <taxon>Oomycota</taxon>
        <taxon>Peronosporomycetes</taxon>
        <taxon>Pythiales</taxon>
        <taxon>Pythiaceae</taxon>
        <taxon>Globisporangium</taxon>
    </lineage>
</organism>
<evidence type="ECO:0000256" key="9">
    <source>
        <dbReference type="ARBA" id="ARBA00022955"/>
    </source>
</evidence>
<proteinExistence type="inferred from homology"/>
<dbReference type="InterPro" id="IPR016005">
    <property type="entry name" value="Erg8"/>
</dbReference>
<dbReference type="PANTHER" id="PTHR31814">
    <property type="match status" value="1"/>
</dbReference>
<dbReference type="InParanoid" id="K3W6T5"/>
<dbReference type="EMBL" id="GL376620">
    <property type="status" value="NOT_ANNOTATED_CDS"/>
    <property type="molecule type" value="Genomic_DNA"/>
</dbReference>
<protein>
    <recommendedName>
        <fullName evidence="3">phosphomevalonate kinase</fullName>
        <ecNumber evidence="3">2.7.4.2</ecNumber>
    </recommendedName>
</protein>
<evidence type="ECO:0000259" key="13">
    <source>
        <dbReference type="Pfam" id="PF08544"/>
    </source>
</evidence>
<evidence type="ECO:0000256" key="10">
    <source>
        <dbReference type="ARBA" id="ARBA00023098"/>
    </source>
</evidence>
<evidence type="ECO:0000256" key="1">
    <source>
        <dbReference type="ARBA" id="ARBA00005017"/>
    </source>
</evidence>
<dbReference type="InterPro" id="IPR014721">
    <property type="entry name" value="Ribsml_uS5_D2-typ_fold_subgr"/>
</dbReference>
<evidence type="ECO:0000313" key="15">
    <source>
        <dbReference type="Proteomes" id="UP000019132"/>
    </source>
</evidence>
<keyword evidence="7" id="KW-0418">Kinase</keyword>
<reference evidence="14" key="3">
    <citation type="submission" date="2015-02" db="UniProtKB">
        <authorList>
            <consortium name="EnsemblProtists"/>
        </authorList>
    </citation>
    <scope>IDENTIFICATION</scope>
    <source>
        <strain evidence="14">DAOM BR144</strain>
    </source>
</reference>
<evidence type="ECO:0000256" key="4">
    <source>
        <dbReference type="ARBA" id="ARBA00022516"/>
    </source>
</evidence>